<evidence type="ECO:0000313" key="1">
    <source>
        <dbReference type="EMBL" id="KAF2705886.1"/>
    </source>
</evidence>
<sequence length="174" mass="18960">MYYNLTKEIAVSLKPCLSWSVILPGFHVNAILWRFWQGSARLGYVLDDSFHRPRHWAVENKHAKKQADAEPCALIHNITVLLGAVEPLILTGHGHLSRVPVHDGLYVLSFDTACARFLLLRAHTKHTHTHMSISGTDGIHAISGGCLMQLPTSLARAGGGDGNGDGVGVRDIQA</sequence>
<reference evidence="1" key="1">
    <citation type="journal article" date="2020" name="Stud. Mycol.">
        <title>101 Dothideomycetes genomes: a test case for predicting lifestyles and emergence of pathogens.</title>
        <authorList>
            <person name="Haridas S."/>
            <person name="Albert R."/>
            <person name="Binder M."/>
            <person name="Bloem J."/>
            <person name="Labutti K."/>
            <person name="Salamov A."/>
            <person name="Andreopoulos B."/>
            <person name="Baker S."/>
            <person name="Barry K."/>
            <person name="Bills G."/>
            <person name="Bluhm B."/>
            <person name="Cannon C."/>
            <person name="Castanera R."/>
            <person name="Culley D."/>
            <person name="Daum C."/>
            <person name="Ezra D."/>
            <person name="Gonzalez J."/>
            <person name="Henrissat B."/>
            <person name="Kuo A."/>
            <person name="Liang C."/>
            <person name="Lipzen A."/>
            <person name="Lutzoni F."/>
            <person name="Magnuson J."/>
            <person name="Mondo S."/>
            <person name="Nolan M."/>
            <person name="Ohm R."/>
            <person name="Pangilinan J."/>
            <person name="Park H.-J."/>
            <person name="Ramirez L."/>
            <person name="Alfaro M."/>
            <person name="Sun H."/>
            <person name="Tritt A."/>
            <person name="Yoshinaga Y."/>
            <person name="Zwiers L.-H."/>
            <person name="Turgeon B."/>
            <person name="Goodwin S."/>
            <person name="Spatafora J."/>
            <person name="Crous P."/>
            <person name="Grigoriev I."/>
        </authorList>
    </citation>
    <scope>NUCLEOTIDE SEQUENCE</scope>
    <source>
        <strain evidence="1">CBS 279.74</strain>
    </source>
</reference>
<protein>
    <submittedName>
        <fullName evidence="1">Uncharacterized protein</fullName>
    </submittedName>
</protein>
<accession>A0A6G1JZ44</accession>
<proteinExistence type="predicted"/>
<name>A0A6G1JZ44_9PLEO</name>
<dbReference type="EMBL" id="MU005777">
    <property type="protein sequence ID" value="KAF2705886.1"/>
    <property type="molecule type" value="Genomic_DNA"/>
</dbReference>
<organism evidence="1 2">
    <name type="scientific">Pleomassaria siparia CBS 279.74</name>
    <dbReference type="NCBI Taxonomy" id="1314801"/>
    <lineage>
        <taxon>Eukaryota</taxon>
        <taxon>Fungi</taxon>
        <taxon>Dikarya</taxon>
        <taxon>Ascomycota</taxon>
        <taxon>Pezizomycotina</taxon>
        <taxon>Dothideomycetes</taxon>
        <taxon>Pleosporomycetidae</taxon>
        <taxon>Pleosporales</taxon>
        <taxon>Pleomassariaceae</taxon>
        <taxon>Pleomassaria</taxon>
    </lineage>
</organism>
<dbReference type="AlphaFoldDB" id="A0A6G1JZ44"/>
<evidence type="ECO:0000313" key="2">
    <source>
        <dbReference type="Proteomes" id="UP000799428"/>
    </source>
</evidence>
<gene>
    <name evidence="1" type="ORF">K504DRAFT_85851</name>
</gene>
<dbReference type="Proteomes" id="UP000799428">
    <property type="component" value="Unassembled WGS sequence"/>
</dbReference>
<keyword evidence="2" id="KW-1185">Reference proteome</keyword>